<gene>
    <name evidence="2" type="ORF">Cvel_1598</name>
</gene>
<feature type="region of interest" description="Disordered" evidence="1">
    <location>
        <begin position="165"/>
        <end position="194"/>
    </location>
</feature>
<accession>A0A0G4HZZ5</accession>
<evidence type="ECO:0000313" key="2">
    <source>
        <dbReference type="EMBL" id="CEM50176.1"/>
    </source>
</evidence>
<proteinExistence type="predicted"/>
<name>A0A0G4HZZ5_9ALVE</name>
<evidence type="ECO:0000256" key="1">
    <source>
        <dbReference type="SAM" id="MobiDB-lite"/>
    </source>
</evidence>
<dbReference type="PhylomeDB" id="A0A0G4HZZ5"/>
<reference evidence="2" key="1">
    <citation type="submission" date="2014-11" db="EMBL/GenBank/DDBJ databases">
        <authorList>
            <person name="Otto D Thomas"/>
            <person name="Naeem Raeece"/>
        </authorList>
    </citation>
    <scope>NUCLEOTIDE SEQUENCE</scope>
</reference>
<dbReference type="EMBL" id="CDMZ01004581">
    <property type="protein sequence ID" value="CEM50176.1"/>
    <property type="molecule type" value="Genomic_DNA"/>
</dbReference>
<feature type="region of interest" description="Disordered" evidence="1">
    <location>
        <begin position="58"/>
        <end position="98"/>
    </location>
</feature>
<organism evidence="2">
    <name type="scientific">Chromera velia CCMP2878</name>
    <dbReference type="NCBI Taxonomy" id="1169474"/>
    <lineage>
        <taxon>Eukaryota</taxon>
        <taxon>Sar</taxon>
        <taxon>Alveolata</taxon>
        <taxon>Colpodellida</taxon>
        <taxon>Chromeraceae</taxon>
        <taxon>Chromera</taxon>
    </lineage>
</organism>
<dbReference type="VEuPathDB" id="CryptoDB:Cvel_1598"/>
<sequence length="285" mass="29999">MKDTNRLTIKFGTPKLGAWTPLSSSFLVGRLALVPLLTDDPRSGIVTVCNFLFVDENKSGSRASSAPPSSYGSGGAAASHGARGSGSGGAASSRGARGGRIGRLLGTTGFACDRCRHRFPTRADLEEVTLKVCKQCLSTLRSAHTDVCTSPEKRIRTKRRVVEAFAQPEGDHSPLESAGDSPMAGDSPGGDGSPPAFLELGLAAALYQSLSAAAAAAANAPTMDHPHGPSPHVTGSMRLVHSPYLKAWSPGGSAMRSPQGRHFEYVGLRQDFRYLLLEWITAEHC</sequence>
<feature type="compositionally biased region" description="Low complexity" evidence="1">
    <location>
        <begin position="60"/>
        <end position="82"/>
    </location>
</feature>
<dbReference type="AlphaFoldDB" id="A0A0G4HZZ5"/>
<protein>
    <submittedName>
        <fullName evidence="2">Uncharacterized protein</fullName>
    </submittedName>
</protein>